<evidence type="ECO:0000313" key="3">
    <source>
        <dbReference type="Proteomes" id="UP001175211"/>
    </source>
</evidence>
<protein>
    <submittedName>
        <fullName evidence="2">Uncharacterized protein</fullName>
    </submittedName>
</protein>
<dbReference type="GeneID" id="85355959"/>
<reference evidence="2" key="1">
    <citation type="submission" date="2023-06" db="EMBL/GenBank/DDBJ databases">
        <authorList>
            <consortium name="Lawrence Berkeley National Laboratory"/>
            <person name="Ahrendt S."/>
            <person name="Sahu N."/>
            <person name="Indic B."/>
            <person name="Wong-Bajracharya J."/>
            <person name="Merenyi Z."/>
            <person name="Ke H.-M."/>
            <person name="Monk M."/>
            <person name="Kocsube S."/>
            <person name="Drula E."/>
            <person name="Lipzen A."/>
            <person name="Balint B."/>
            <person name="Henrissat B."/>
            <person name="Andreopoulos B."/>
            <person name="Martin F.M."/>
            <person name="Harder C.B."/>
            <person name="Rigling D."/>
            <person name="Ford K.L."/>
            <person name="Foster G.D."/>
            <person name="Pangilinan J."/>
            <person name="Papanicolaou A."/>
            <person name="Barry K."/>
            <person name="LaButti K."/>
            <person name="Viragh M."/>
            <person name="Koriabine M."/>
            <person name="Yan M."/>
            <person name="Riley R."/>
            <person name="Champramary S."/>
            <person name="Plett K.L."/>
            <person name="Tsai I.J."/>
            <person name="Slot J."/>
            <person name="Sipos G."/>
            <person name="Plett J."/>
            <person name="Nagy L.G."/>
            <person name="Grigoriev I.V."/>
        </authorList>
    </citation>
    <scope>NUCLEOTIDE SEQUENCE</scope>
    <source>
        <strain evidence="2">CCBAS 213</strain>
    </source>
</reference>
<keyword evidence="1" id="KW-1133">Transmembrane helix</keyword>
<dbReference type="Proteomes" id="UP001175211">
    <property type="component" value="Unassembled WGS sequence"/>
</dbReference>
<accession>A0AA39N9T4</accession>
<keyword evidence="3" id="KW-1185">Reference proteome</keyword>
<keyword evidence="1" id="KW-0812">Transmembrane</keyword>
<dbReference type="EMBL" id="JAUEPS010000010">
    <property type="protein sequence ID" value="KAK0461614.1"/>
    <property type="molecule type" value="Genomic_DNA"/>
</dbReference>
<feature type="transmembrane region" description="Helical" evidence="1">
    <location>
        <begin position="179"/>
        <end position="202"/>
    </location>
</feature>
<evidence type="ECO:0000313" key="2">
    <source>
        <dbReference type="EMBL" id="KAK0461614.1"/>
    </source>
</evidence>
<dbReference type="RefSeq" id="XP_060333352.1">
    <property type="nucleotide sequence ID" value="XM_060472411.1"/>
</dbReference>
<name>A0AA39N9T4_ARMTA</name>
<dbReference type="AlphaFoldDB" id="A0AA39N9T4"/>
<organism evidence="2 3">
    <name type="scientific">Armillaria tabescens</name>
    <name type="common">Ringless honey mushroom</name>
    <name type="synonym">Agaricus tabescens</name>
    <dbReference type="NCBI Taxonomy" id="1929756"/>
    <lineage>
        <taxon>Eukaryota</taxon>
        <taxon>Fungi</taxon>
        <taxon>Dikarya</taxon>
        <taxon>Basidiomycota</taxon>
        <taxon>Agaricomycotina</taxon>
        <taxon>Agaricomycetes</taxon>
        <taxon>Agaricomycetidae</taxon>
        <taxon>Agaricales</taxon>
        <taxon>Marasmiineae</taxon>
        <taxon>Physalacriaceae</taxon>
        <taxon>Desarmillaria</taxon>
    </lineage>
</organism>
<proteinExistence type="predicted"/>
<comment type="caution">
    <text evidence="2">The sequence shown here is derived from an EMBL/GenBank/DDBJ whole genome shotgun (WGS) entry which is preliminary data.</text>
</comment>
<feature type="transmembrane region" description="Helical" evidence="1">
    <location>
        <begin position="141"/>
        <end position="159"/>
    </location>
</feature>
<sequence length="351" mass="39176">MHKVHPGCESDDHKTVSVIDTVSSCKQTYEKLPRGHPLRERRYRKDVVYSFPMSATSSLSSGASISAVLPTVLALVGAGPIELVETFISSPLRAVAMCVFGIGLPSGLFRQLSPKPIQRVSSSHAITWNIRVRQYTSLRGVLGRIFADLAILTLAGITLWRTWLVDSITMVTFRCEYSWLLFCWPMACVGWLVIVMLGWIVVAKDVSMTFQEEKISWREALLLPYKFWPEQRRDETTADNLLSLNLLPVGTEEMLDMNKGRTSVQHRARPDANSSASTAPHLPSVKVTFTVRWDGLWPWYEAALEALAVEIYLYGTIVLGSTLFLTGEQSIIYLVITALSLAASRIINALL</sequence>
<evidence type="ECO:0000256" key="1">
    <source>
        <dbReference type="SAM" id="Phobius"/>
    </source>
</evidence>
<keyword evidence="1" id="KW-0472">Membrane</keyword>
<gene>
    <name evidence="2" type="ORF">EV420DRAFT_1526236</name>
</gene>